<protein>
    <submittedName>
        <fullName evidence="1">Uncharacterized protein</fullName>
    </submittedName>
</protein>
<dbReference type="SMART" id="SM00567">
    <property type="entry name" value="EZ_HEAT"/>
    <property type="match status" value="6"/>
</dbReference>
<dbReference type="EMBL" id="BMQB01000001">
    <property type="protein sequence ID" value="GGJ77863.1"/>
    <property type="molecule type" value="Genomic_DNA"/>
</dbReference>
<proteinExistence type="predicted"/>
<gene>
    <name evidence="1" type="ORF">GCM10010123_04890</name>
</gene>
<dbReference type="InterPro" id="IPR011989">
    <property type="entry name" value="ARM-like"/>
</dbReference>
<dbReference type="GO" id="GO:0016491">
    <property type="term" value="F:oxidoreductase activity"/>
    <property type="evidence" value="ECO:0007669"/>
    <property type="project" value="TreeGrafter"/>
</dbReference>
<dbReference type="AlphaFoldDB" id="A0A8J3AZS1"/>
<dbReference type="Gene3D" id="1.25.10.10">
    <property type="entry name" value="Leucine-rich Repeat Variant"/>
    <property type="match status" value="2"/>
</dbReference>
<evidence type="ECO:0000313" key="2">
    <source>
        <dbReference type="Proteomes" id="UP000649739"/>
    </source>
</evidence>
<accession>A0A8J3AZS1</accession>
<dbReference type="PANTHER" id="PTHR12697">
    <property type="entry name" value="PBS LYASE HEAT-LIKE PROTEIN"/>
    <property type="match status" value="1"/>
</dbReference>
<reference evidence="1" key="1">
    <citation type="journal article" date="2014" name="Int. J. Syst. Evol. Microbiol.">
        <title>Complete genome sequence of Corynebacterium casei LMG S-19264T (=DSM 44701T), isolated from a smear-ripened cheese.</title>
        <authorList>
            <consortium name="US DOE Joint Genome Institute (JGI-PGF)"/>
            <person name="Walter F."/>
            <person name="Albersmeier A."/>
            <person name="Kalinowski J."/>
            <person name="Ruckert C."/>
        </authorList>
    </citation>
    <scope>NUCLEOTIDE SEQUENCE</scope>
    <source>
        <strain evidence="1">JCM 3090</strain>
    </source>
</reference>
<dbReference type="PANTHER" id="PTHR12697:SF38">
    <property type="entry name" value="PBS LYASE HEAT DOMAIN PROTEIN REPEAT-CONTAINING PROTEIN"/>
    <property type="match status" value="1"/>
</dbReference>
<dbReference type="Proteomes" id="UP000649739">
    <property type="component" value="Unassembled WGS sequence"/>
</dbReference>
<dbReference type="InterPro" id="IPR004155">
    <property type="entry name" value="PBS_lyase_HEAT"/>
</dbReference>
<reference evidence="1" key="2">
    <citation type="submission" date="2020-09" db="EMBL/GenBank/DDBJ databases">
        <authorList>
            <person name="Sun Q."/>
            <person name="Ohkuma M."/>
        </authorList>
    </citation>
    <scope>NUCLEOTIDE SEQUENCE</scope>
    <source>
        <strain evidence="1">JCM 3090</strain>
    </source>
</reference>
<comment type="caution">
    <text evidence="1">The sequence shown here is derived from an EMBL/GenBank/DDBJ whole genome shotgun (WGS) entry which is preliminary data.</text>
</comment>
<organism evidence="1 2">
    <name type="scientific">Pilimelia anulata</name>
    <dbReference type="NCBI Taxonomy" id="53371"/>
    <lineage>
        <taxon>Bacteria</taxon>
        <taxon>Bacillati</taxon>
        <taxon>Actinomycetota</taxon>
        <taxon>Actinomycetes</taxon>
        <taxon>Micromonosporales</taxon>
        <taxon>Micromonosporaceae</taxon>
        <taxon>Pilimelia</taxon>
    </lineage>
</organism>
<dbReference type="SMART" id="SM00185">
    <property type="entry name" value="ARM"/>
    <property type="match status" value="3"/>
</dbReference>
<dbReference type="RefSeq" id="WP_189168331.1">
    <property type="nucleotide sequence ID" value="NZ_BMQB01000001.1"/>
</dbReference>
<sequence length="352" mass="35433">MTGALTAAYLGLLGVALLLVAVLVTVRAVRLRLERGREQRAAGPRRRLLAFVGEPEPPDADALVAMPEAEWAAVEPTATALLGKLRGEGYAALAEVFIRRGAAERARAGLRNRSAAVRAEAAQVLGDLGHVPAVPVLIRLLDDPSDEVAVVAVRALGRLGDARAAGPLLRALGDRELPAQLVARALGRLGEGALRPLVAALQPGHGDAVRVSALQALGTLVAPATLPPVAEVLAETGAAPAVRVAAARTLGRFGTRSTLAPLLAVVQAPGPAALRAAAAEALGVVGAAAAVPPLGALVHDGSYPAAHAAADALRHLGNAGSAELRRLADGPPGIPAAHAREAVARAALGGRG</sequence>
<dbReference type="SUPFAM" id="SSF48371">
    <property type="entry name" value="ARM repeat"/>
    <property type="match status" value="1"/>
</dbReference>
<dbReference type="InterPro" id="IPR000225">
    <property type="entry name" value="Armadillo"/>
</dbReference>
<dbReference type="InterPro" id="IPR016024">
    <property type="entry name" value="ARM-type_fold"/>
</dbReference>
<dbReference type="Pfam" id="PF13646">
    <property type="entry name" value="HEAT_2"/>
    <property type="match status" value="2"/>
</dbReference>
<keyword evidence="2" id="KW-1185">Reference proteome</keyword>
<evidence type="ECO:0000313" key="1">
    <source>
        <dbReference type="EMBL" id="GGJ77863.1"/>
    </source>
</evidence>
<name>A0A8J3AZS1_9ACTN</name>